<dbReference type="PANTHER" id="PTHR23426">
    <property type="entry name" value="FERREDOXIN/ADRENODOXIN"/>
    <property type="match status" value="1"/>
</dbReference>
<accession>A0A7G2C1J1</accession>
<dbReference type="InterPro" id="IPR012675">
    <property type="entry name" value="Beta-grasp_dom_sf"/>
</dbReference>
<keyword evidence="1" id="KW-0001">2Fe-2S</keyword>
<dbReference type="InterPro" id="IPR036010">
    <property type="entry name" value="2Fe-2S_ferredoxin-like_sf"/>
</dbReference>
<evidence type="ECO:0000256" key="3">
    <source>
        <dbReference type="ARBA" id="ARBA00023004"/>
    </source>
</evidence>
<evidence type="ECO:0000313" key="7">
    <source>
        <dbReference type="Proteomes" id="UP000515908"/>
    </source>
</evidence>
<dbReference type="GO" id="GO:0046872">
    <property type="term" value="F:metal ion binding"/>
    <property type="evidence" value="ECO:0007669"/>
    <property type="project" value="UniProtKB-KW"/>
</dbReference>
<sequence>MLTRRILGLKDLPGRSSIYRMVSSTTIKVTVTNSDKRRVSLDGEEGDNLMEIIKQQTDFPLEACCGGMAKCSTCHVYIDPKQLALVNEVCPCSEFELDVLDRCIDGEANSRLSCQVELKEDMQELDVVIPSTVKDLRFSR</sequence>
<dbReference type="Proteomes" id="UP000515908">
    <property type="component" value="Chromosome 02"/>
</dbReference>
<reference evidence="6 7" key="1">
    <citation type="submission" date="2020-08" db="EMBL/GenBank/DDBJ databases">
        <authorList>
            <person name="Newling K."/>
            <person name="Davey J."/>
            <person name="Forrester S."/>
        </authorList>
    </citation>
    <scope>NUCLEOTIDE SEQUENCE [LARGE SCALE GENOMIC DNA]</scope>
    <source>
        <strain evidence="7">Crithidia deanei Carvalho (ATCC PRA-265)</strain>
    </source>
</reference>
<dbReference type="InterPro" id="IPR001055">
    <property type="entry name" value="Adrenodoxin-like"/>
</dbReference>
<organism evidence="6 7">
    <name type="scientific">Angomonas deanei</name>
    <dbReference type="NCBI Taxonomy" id="59799"/>
    <lineage>
        <taxon>Eukaryota</taxon>
        <taxon>Discoba</taxon>
        <taxon>Euglenozoa</taxon>
        <taxon>Kinetoplastea</taxon>
        <taxon>Metakinetoplastina</taxon>
        <taxon>Trypanosomatida</taxon>
        <taxon>Trypanosomatidae</taxon>
        <taxon>Strigomonadinae</taxon>
        <taxon>Angomonas</taxon>
    </lineage>
</organism>
<dbReference type="PANTHER" id="PTHR23426:SF63">
    <property type="entry name" value="TRANSFER PROTEIN, PUTATIVE-RELATED"/>
    <property type="match status" value="1"/>
</dbReference>
<protein>
    <submittedName>
        <fullName evidence="6">2Fe-2S iron-sulfur cluster binding domain containing protein, putative</fullName>
    </submittedName>
</protein>
<dbReference type="SUPFAM" id="SSF54292">
    <property type="entry name" value="2Fe-2S ferredoxin-like"/>
    <property type="match status" value="1"/>
</dbReference>
<dbReference type="PROSITE" id="PS51085">
    <property type="entry name" value="2FE2S_FER_2"/>
    <property type="match status" value="1"/>
</dbReference>
<dbReference type="GO" id="GO:0009055">
    <property type="term" value="F:electron transfer activity"/>
    <property type="evidence" value="ECO:0007669"/>
    <property type="project" value="TreeGrafter"/>
</dbReference>
<feature type="domain" description="2Fe-2S ferredoxin-type" evidence="5">
    <location>
        <begin position="27"/>
        <end position="133"/>
    </location>
</feature>
<evidence type="ECO:0000313" key="6">
    <source>
        <dbReference type="EMBL" id="CAD2213529.1"/>
    </source>
</evidence>
<evidence type="ECO:0000256" key="4">
    <source>
        <dbReference type="ARBA" id="ARBA00023014"/>
    </source>
</evidence>
<dbReference type="GO" id="GO:0051537">
    <property type="term" value="F:2 iron, 2 sulfur cluster binding"/>
    <property type="evidence" value="ECO:0007669"/>
    <property type="project" value="UniProtKB-KW"/>
</dbReference>
<dbReference type="Pfam" id="PF00111">
    <property type="entry name" value="Fer2"/>
    <property type="match status" value="1"/>
</dbReference>
<dbReference type="EMBL" id="LR877146">
    <property type="protein sequence ID" value="CAD2213529.1"/>
    <property type="molecule type" value="Genomic_DNA"/>
</dbReference>
<name>A0A7G2C1J1_9TRYP</name>
<evidence type="ECO:0000256" key="1">
    <source>
        <dbReference type="ARBA" id="ARBA00022714"/>
    </source>
</evidence>
<dbReference type="CDD" id="cd00207">
    <property type="entry name" value="fer2"/>
    <property type="match status" value="1"/>
</dbReference>
<dbReference type="Gene3D" id="3.10.20.30">
    <property type="match status" value="1"/>
</dbReference>
<keyword evidence="4" id="KW-0411">Iron-sulfur</keyword>
<dbReference type="InterPro" id="IPR001041">
    <property type="entry name" value="2Fe-2S_ferredoxin-type"/>
</dbReference>
<gene>
    <name evidence="6" type="ORF">ADEAN_000097200</name>
</gene>
<dbReference type="GO" id="GO:0140647">
    <property type="term" value="P:P450-containing electron transport chain"/>
    <property type="evidence" value="ECO:0007669"/>
    <property type="project" value="InterPro"/>
</dbReference>
<keyword evidence="7" id="KW-1185">Reference proteome</keyword>
<evidence type="ECO:0000259" key="5">
    <source>
        <dbReference type="PROSITE" id="PS51085"/>
    </source>
</evidence>
<evidence type="ECO:0000256" key="2">
    <source>
        <dbReference type="ARBA" id="ARBA00022723"/>
    </source>
</evidence>
<keyword evidence="2" id="KW-0479">Metal-binding</keyword>
<proteinExistence type="predicted"/>
<dbReference type="AlphaFoldDB" id="A0A7G2C1J1"/>
<keyword evidence="3" id="KW-0408">Iron</keyword>
<dbReference type="VEuPathDB" id="TriTrypDB:ADEAN_000097200"/>
<dbReference type="GO" id="GO:0005739">
    <property type="term" value="C:mitochondrion"/>
    <property type="evidence" value="ECO:0007669"/>
    <property type="project" value="TreeGrafter"/>
</dbReference>